<gene>
    <name evidence="1" type="ORF">FHU40_004582</name>
</gene>
<dbReference type="InterPro" id="IPR027417">
    <property type="entry name" value="P-loop_NTPase"/>
</dbReference>
<protein>
    <recommendedName>
        <fullName evidence="3">Sulfotransferase</fullName>
    </recommendedName>
</protein>
<comment type="caution">
    <text evidence="1">The sequence shown here is derived from an EMBL/GenBank/DDBJ whole genome shotgun (WGS) entry which is preliminary data.</text>
</comment>
<name>A0A7W4VZU7_9ACTN</name>
<reference evidence="1 2" key="1">
    <citation type="submission" date="2020-08" db="EMBL/GenBank/DDBJ databases">
        <title>Sequencing the genomes of 1000 actinobacteria strains.</title>
        <authorList>
            <person name="Klenk H.-P."/>
        </authorList>
    </citation>
    <scope>NUCLEOTIDE SEQUENCE [LARGE SCALE GENOMIC DNA]</scope>
    <source>
        <strain evidence="1 2">DSM 105498</strain>
    </source>
</reference>
<evidence type="ECO:0000313" key="2">
    <source>
        <dbReference type="Proteomes" id="UP000589626"/>
    </source>
</evidence>
<dbReference type="AlphaFoldDB" id="A0A7W4VZU7"/>
<dbReference type="SUPFAM" id="SSF52540">
    <property type="entry name" value="P-loop containing nucleoside triphosphate hydrolases"/>
    <property type="match status" value="1"/>
</dbReference>
<dbReference type="EMBL" id="JACHWR010000003">
    <property type="protein sequence ID" value="MBB3044745.1"/>
    <property type="molecule type" value="Genomic_DNA"/>
</dbReference>
<dbReference type="Gene3D" id="3.40.50.300">
    <property type="entry name" value="P-loop containing nucleotide triphosphate hydrolases"/>
    <property type="match status" value="1"/>
</dbReference>
<evidence type="ECO:0008006" key="3">
    <source>
        <dbReference type="Google" id="ProtNLM"/>
    </source>
</evidence>
<proteinExistence type="predicted"/>
<keyword evidence="2" id="KW-1185">Reference proteome</keyword>
<dbReference type="Proteomes" id="UP000589626">
    <property type="component" value="Unassembled WGS sequence"/>
</dbReference>
<sequence length="264" mass="30257">MSRTETDGAGRPPRVLRGRGELARLRDENAALRRRLAALEGRTDLGYLFVLTYGRSGSTLLQGVLNSIPGYLIRGENRQMMRLLYDYHRTGMEARRVQRKVMRRLTGTKTPTDPTRPFFGMDGYPSKRSIAGFRRLALDTILRPEEDTRVIGFKEIRWTKEDLGDFVAWLRQVFPDARFVVNTRNHDDVSKSMWWADDPTAPERLERAEARLLATAADLGDAAYHVRYDDYVADPAALAPFFAWLGEPFDEEQVRAVLAVRHSR</sequence>
<dbReference type="Pfam" id="PF13469">
    <property type="entry name" value="Sulfotransfer_3"/>
    <property type="match status" value="1"/>
</dbReference>
<accession>A0A7W4VZU7</accession>
<organism evidence="1 2">
    <name type="scientific">Nocardioides soli</name>
    <dbReference type="NCBI Taxonomy" id="1036020"/>
    <lineage>
        <taxon>Bacteria</taxon>
        <taxon>Bacillati</taxon>
        <taxon>Actinomycetota</taxon>
        <taxon>Actinomycetes</taxon>
        <taxon>Propionibacteriales</taxon>
        <taxon>Nocardioidaceae</taxon>
        <taxon>Nocardioides</taxon>
    </lineage>
</organism>
<dbReference type="RefSeq" id="WP_183594695.1">
    <property type="nucleotide sequence ID" value="NZ_JACHWR010000003.1"/>
</dbReference>
<evidence type="ECO:0000313" key="1">
    <source>
        <dbReference type="EMBL" id="MBB3044745.1"/>
    </source>
</evidence>